<dbReference type="AlphaFoldDB" id="A0A4V3HZ71"/>
<gene>
    <name evidence="3" type="ORF">CCUG60883_01409</name>
    <name evidence="2" type="ORF">CCUG60885_04261</name>
</gene>
<evidence type="ECO:0000313" key="2">
    <source>
        <dbReference type="EMBL" id="TDZ92147.1"/>
    </source>
</evidence>
<name>A0A4V3HZ71_9MYCO</name>
<evidence type="ECO:0000313" key="4">
    <source>
        <dbReference type="Proteomes" id="UP000294844"/>
    </source>
</evidence>
<organism evidence="2 5">
    <name type="scientific">Mycobacteroides salmoniphilum</name>
    <dbReference type="NCBI Taxonomy" id="404941"/>
    <lineage>
        <taxon>Bacteria</taxon>
        <taxon>Bacillati</taxon>
        <taxon>Actinomycetota</taxon>
        <taxon>Actinomycetes</taxon>
        <taxon>Mycobacteriales</taxon>
        <taxon>Mycobacteriaceae</taxon>
        <taxon>Mycobacteroides</taxon>
    </lineage>
</organism>
<evidence type="ECO:0000256" key="1">
    <source>
        <dbReference type="SAM" id="MobiDB-lite"/>
    </source>
</evidence>
<evidence type="ECO:0000313" key="5">
    <source>
        <dbReference type="Proteomes" id="UP000295685"/>
    </source>
</evidence>
<dbReference type="Proteomes" id="UP000294844">
    <property type="component" value="Unassembled WGS sequence"/>
</dbReference>
<feature type="region of interest" description="Disordered" evidence="1">
    <location>
        <begin position="72"/>
        <end position="95"/>
    </location>
</feature>
<comment type="caution">
    <text evidence="2">The sequence shown here is derived from an EMBL/GenBank/DDBJ whole genome shotgun (WGS) entry which is preliminary data.</text>
</comment>
<proteinExistence type="predicted"/>
<dbReference type="EMBL" id="PECM01000005">
    <property type="protein sequence ID" value="TEA07376.1"/>
    <property type="molecule type" value="Genomic_DNA"/>
</dbReference>
<evidence type="ECO:0000313" key="3">
    <source>
        <dbReference type="EMBL" id="TEA07376.1"/>
    </source>
</evidence>
<reference evidence="4 5" key="1">
    <citation type="journal article" date="2019" name="Sci. Rep.">
        <title>Extended insight into the Mycobacterium chelonae-abscessus complex through whole genome sequencing of Mycobacterium salmoniphilum outbreak and Mycobacterium salmoniphilum-like strains.</title>
        <authorList>
            <person name="Behra P.R.K."/>
            <person name="Das S."/>
            <person name="Pettersson B.M.F."/>
            <person name="Shirreff L."/>
            <person name="DuCote T."/>
            <person name="Jacobsson K.G."/>
            <person name="Ennis D.G."/>
            <person name="Kirsebom L.A."/>
        </authorList>
    </citation>
    <scope>NUCLEOTIDE SEQUENCE [LARGE SCALE GENOMIC DNA]</scope>
    <source>
        <strain evidence="3 4">CCUG 60883</strain>
        <strain evidence="2 5">CCUG 60885</strain>
    </source>
</reference>
<protein>
    <submittedName>
        <fullName evidence="2">Uncharacterized protein</fullName>
    </submittedName>
</protein>
<accession>A0A4V3HZ71</accession>
<dbReference type="RefSeq" id="WP_134148807.1">
    <property type="nucleotide sequence ID" value="NZ_PECK01000008.1"/>
</dbReference>
<keyword evidence="4" id="KW-1185">Reference proteome</keyword>
<dbReference type="Proteomes" id="UP000295685">
    <property type="component" value="Unassembled WGS sequence"/>
</dbReference>
<dbReference type="EMBL" id="PECK01000008">
    <property type="protein sequence ID" value="TDZ92147.1"/>
    <property type="molecule type" value="Genomic_DNA"/>
</dbReference>
<sequence>MPVLVTIPSATENQGWPLATHYVVDPQAVLHVYNGDKLITSYKTWDQVVVQDALTLKQNADVTFRDNSIQVGKYAPQREKHAPTLNDQPASPDVA</sequence>